<organism evidence="2 3">
    <name type="scientific">Oryza sativa subsp. japonica</name>
    <name type="common">Rice</name>
    <dbReference type="NCBI Taxonomy" id="39947"/>
    <lineage>
        <taxon>Eukaryota</taxon>
        <taxon>Viridiplantae</taxon>
        <taxon>Streptophyta</taxon>
        <taxon>Embryophyta</taxon>
        <taxon>Tracheophyta</taxon>
        <taxon>Spermatophyta</taxon>
        <taxon>Magnoliopsida</taxon>
        <taxon>Liliopsida</taxon>
        <taxon>Poales</taxon>
        <taxon>Poaceae</taxon>
        <taxon>BOP clade</taxon>
        <taxon>Oryzoideae</taxon>
        <taxon>Oryzeae</taxon>
        <taxon>Oryzinae</taxon>
        <taxon>Oryza</taxon>
        <taxon>Oryza sativa</taxon>
    </lineage>
</organism>
<dbReference type="AlphaFoldDB" id="Q8H098"/>
<dbReference type="EMBL" id="AC078894">
    <property type="protein sequence ID" value="AAO00715.1"/>
    <property type="molecule type" value="Genomic_DNA"/>
</dbReference>
<gene>
    <name evidence="2" type="ordered locus">LOC_Os10g38010</name>
</gene>
<evidence type="ECO:0000313" key="3">
    <source>
        <dbReference type="Proteomes" id="UP000000763"/>
    </source>
</evidence>
<dbReference type="Proteomes" id="UP000000763">
    <property type="component" value="Chromosome 10"/>
</dbReference>
<reference evidence="3" key="1">
    <citation type="journal article" date="2005" name="Nature">
        <title>The map-based sequence of the rice genome.</title>
        <authorList>
            <consortium name="International rice genome sequencing project (IRGSP)"/>
            <person name="Matsumoto T."/>
            <person name="Wu J."/>
            <person name="Kanamori H."/>
            <person name="Katayose Y."/>
            <person name="Fujisawa M."/>
            <person name="Namiki N."/>
            <person name="Mizuno H."/>
            <person name="Yamamoto K."/>
            <person name="Antonio B.A."/>
            <person name="Baba T."/>
            <person name="Sakata K."/>
            <person name="Nagamura Y."/>
            <person name="Aoki H."/>
            <person name="Arikawa K."/>
            <person name="Arita K."/>
            <person name="Bito T."/>
            <person name="Chiden Y."/>
            <person name="Fujitsuka N."/>
            <person name="Fukunaka R."/>
            <person name="Hamada M."/>
            <person name="Harada C."/>
            <person name="Hayashi A."/>
            <person name="Hijishita S."/>
            <person name="Honda M."/>
            <person name="Hosokawa S."/>
            <person name="Ichikawa Y."/>
            <person name="Idonuma A."/>
            <person name="Iijima M."/>
            <person name="Ikeda M."/>
            <person name="Ikeno M."/>
            <person name="Ito K."/>
            <person name="Ito S."/>
            <person name="Ito T."/>
            <person name="Ito Y."/>
            <person name="Ito Y."/>
            <person name="Iwabuchi A."/>
            <person name="Kamiya K."/>
            <person name="Karasawa W."/>
            <person name="Kurita K."/>
            <person name="Katagiri S."/>
            <person name="Kikuta A."/>
            <person name="Kobayashi H."/>
            <person name="Kobayashi N."/>
            <person name="Machita K."/>
            <person name="Maehara T."/>
            <person name="Masukawa M."/>
            <person name="Mizubayashi T."/>
            <person name="Mukai Y."/>
            <person name="Nagasaki H."/>
            <person name="Nagata Y."/>
            <person name="Naito S."/>
            <person name="Nakashima M."/>
            <person name="Nakama Y."/>
            <person name="Nakamichi Y."/>
            <person name="Nakamura M."/>
            <person name="Meguro A."/>
            <person name="Negishi M."/>
            <person name="Ohta I."/>
            <person name="Ohta T."/>
            <person name="Okamoto M."/>
            <person name="Ono N."/>
            <person name="Saji S."/>
            <person name="Sakaguchi M."/>
            <person name="Sakai K."/>
            <person name="Shibata M."/>
            <person name="Shimokawa T."/>
            <person name="Song J."/>
            <person name="Takazaki Y."/>
            <person name="Terasawa K."/>
            <person name="Tsugane M."/>
            <person name="Tsuji K."/>
            <person name="Ueda S."/>
            <person name="Waki K."/>
            <person name="Yamagata H."/>
            <person name="Yamamoto M."/>
            <person name="Yamamoto S."/>
            <person name="Yamane H."/>
            <person name="Yoshiki S."/>
            <person name="Yoshihara R."/>
            <person name="Yukawa K."/>
            <person name="Zhong H."/>
            <person name="Yano M."/>
            <person name="Yuan Q."/>
            <person name="Ouyang S."/>
            <person name="Liu J."/>
            <person name="Jones K.M."/>
            <person name="Gansberger K."/>
            <person name="Moffat K."/>
            <person name="Hill J."/>
            <person name="Bera J."/>
            <person name="Fadrosh D."/>
            <person name="Jin S."/>
            <person name="Johri S."/>
            <person name="Kim M."/>
            <person name="Overton L."/>
            <person name="Reardon M."/>
            <person name="Tsitrin T."/>
            <person name="Vuong H."/>
            <person name="Weaver B."/>
            <person name="Ciecko A."/>
            <person name="Tallon L."/>
            <person name="Jackson J."/>
            <person name="Pai G."/>
            <person name="Aken S.V."/>
            <person name="Utterback T."/>
            <person name="Reidmuller S."/>
            <person name="Feldblyum T."/>
            <person name="Hsiao J."/>
            <person name="Zismann V."/>
            <person name="Iobst S."/>
            <person name="de Vazeille A.R."/>
            <person name="Buell C.R."/>
            <person name="Ying K."/>
            <person name="Li Y."/>
            <person name="Lu T."/>
            <person name="Huang Y."/>
            <person name="Zhao Q."/>
            <person name="Feng Q."/>
            <person name="Zhang L."/>
            <person name="Zhu J."/>
            <person name="Weng Q."/>
            <person name="Mu J."/>
            <person name="Lu Y."/>
            <person name="Fan D."/>
            <person name="Liu Y."/>
            <person name="Guan J."/>
            <person name="Zhang Y."/>
            <person name="Yu S."/>
            <person name="Liu X."/>
            <person name="Zhang Y."/>
            <person name="Hong G."/>
            <person name="Han B."/>
            <person name="Choisne N."/>
            <person name="Demange N."/>
            <person name="Orjeda G."/>
            <person name="Samain S."/>
            <person name="Cattolico L."/>
            <person name="Pelletier E."/>
            <person name="Couloux A."/>
            <person name="Segurens B."/>
            <person name="Wincker P."/>
            <person name="D'Hont A."/>
            <person name="Scarpelli C."/>
            <person name="Weissenbach J."/>
            <person name="Salanoubat M."/>
            <person name="Quetier F."/>
            <person name="Yu Y."/>
            <person name="Kim H.R."/>
            <person name="Rambo T."/>
            <person name="Currie J."/>
            <person name="Collura K."/>
            <person name="Luo M."/>
            <person name="Yang T."/>
            <person name="Ammiraju J.S.S."/>
            <person name="Engler F."/>
            <person name="Soderlund C."/>
            <person name="Wing R.A."/>
            <person name="Palmer L.E."/>
            <person name="de la Bastide M."/>
            <person name="Spiegel L."/>
            <person name="Nascimento L."/>
            <person name="Zutavern T."/>
            <person name="O'Shaughnessy A."/>
            <person name="Dike S."/>
            <person name="Dedhia N."/>
            <person name="Preston R."/>
            <person name="Balija V."/>
            <person name="McCombie W.R."/>
            <person name="Chow T."/>
            <person name="Chen H."/>
            <person name="Chung M."/>
            <person name="Chen C."/>
            <person name="Shaw J."/>
            <person name="Wu H."/>
            <person name="Hsiao K."/>
            <person name="Chao Y."/>
            <person name="Chu M."/>
            <person name="Cheng C."/>
            <person name="Hour A."/>
            <person name="Lee P."/>
            <person name="Lin S."/>
            <person name="Lin Y."/>
            <person name="Liou J."/>
            <person name="Liu S."/>
            <person name="Hsing Y."/>
            <person name="Raghuvanshi S."/>
            <person name="Mohanty A."/>
            <person name="Bharti A.K."/>
            <person name="Gaur A."/>
            <person name="Gupta V."/>
            <person name="Kumar D."/>
            <person name="Ravi V."/>
            <person name="Vij S."/>
            <person name="Kapur A."/>
            <person name="Khurana P."/>
            <person name="Khurana P."/>
            <person name="Khurana J.P."/>
            <person name="Tyagi A.K."/>
            <person name="Gaikwad K."/>
            <person name="Singh A."/>
            <person name="Dalal V."/>
            <person name="Srivastava S."/>
            <person name="Dixit A."/>
            <person name="Pal A.K."/>
            <person name="Ghazi I.A."/>
            <person name="Yadav M."/>
            <person name="Pandit A."/>
            <person name="Bhargava A."/>
            <person name="Sureshbabu K."/>
            <person name="Batra K."/>
            <person name="Sharma T.R."/>
            <person name="Mohapatra T."/>
            <person name="Singh N.K."/>
            <person name="Messing J."/>
            <person name="Nelson A.B."/>
            <person name="Fuks G."/>
            <person name="Kavchok S."/>
            <person name="Keizer G."/>
            <person name="Linton E."/>
            <person name="Llaca V."/>
            <person name="Song R."/>
            <person name="Tanyolac B."/>
            <person name="Young S."/>
            <person name="Ho-Il K."/>
            <person name="Hahn J.H."/>
            <person name="Sangsakoo G."/>
            <person name="Vanavichit A."/>
            <person name="de Mattos Luiz.A.T."/>
            <person name="Zimmer P.D."/>
            <person name="Malone G."/>
            <person name="Dellagostin O."/>
            <person name="de Oliveira A.C."/>
            <person name="Bevan M."/>
            <person name="Bancroft I."/>
            <person name="Minx P."/>
            <person name="Cordum H."/>
            <person name="Wilson R."/>
            <person name="Cheng Z."/>
            <person name="Jin W."/>
            <person name="Jiang J."/>
            <person name="Leong S.A."/>
            <person name="Iwama H."/>
            <person name="Gojobori T."/>
            <person name="Itoh T."/>
            <person name="Niimura Y."/>
            <person name="Fujii Y."/>
            <person name="Habara T."/>
            <person name="Sakai H."/>
            <person name="Sato Y."/>
            <person name="Wilson G."/>
            <person name="Kumar K."/>
            <person name="McCouch S."/>
            <person name="Juretic N."/>
            <person name="Hoen D."/>
            <person name="Wright S."/>
            <person name="Bruskiewich R."/>
            <person name="Bureau T."/>
            <person name="Miyao A."/>
            <person name="Hirochika H."/>
            <person name="Nishikawa T."/>
            <person name="Kadowaki K."/>
            <person name="Sugiura M."/>
            <person name="Burr B."/>
            <person name="Sasaki T."/>
        </authorList>
    </citation>
    <scope>NUCLEOTIDE SEQUENCE [LARGE SCALE GENOMIC DNA]</scope>
    <source>
        <strain evidence="3">cv. Nipponbare</strain>
    </source>
</reference>
<protein>
    <submittedName>
        <fullName evidence="2">Uncharacterized protein</fullName>
    </submittedName>
</protein>
<name>Q8H098_ORYSJ</name>
<reference evidence="3" key="2">
    <citation type="journal article" date="2008" name="Nucleic Acids Res.">
        <title>The rice annotation project database (RAP-DB): 2008 update.</title>
        <authorList>
            <consortium name="The rice annotation project (RAP)"/>
        </authorList>
    </citation>
    <scope>GENOME REANNOTATION</scope>
    <source>
        <strain evidence="3">cv. Nipponbare</strain>
    </source>
</reference>
<feature type="region of interest" description="Disordered" evidence="1">
    <location>
        <begin position="93"/>
        <end position="115"/>
    </location>
</feature>
<evidence type="ECO:0000256" key="1">
    <source>
        <dbReference type="SAM" id="MobiDB-lite"/>
    </source>
</evidence>
<evidence type="ECO:0000313" key="2">
    <source>
        <dbReference type="EMBL" id="AAO00715.1"/>
    </source>
</evidence>
<sequence length="115" mass="13052">MEEEAAASGDHTIKASVVLLFRRQLLAQAALIRCICLVPPIWFEFETSAFMQGTRRTGKENQKAQLDWTRARLLEPRFRKGYTSEICRPDAESNRIASNRRHGGRGSRAESSSEQ</sequence>
<accession>Q8H098</accession>
<proteinExistence type="predicted"/>